<proteinExistence type="predicted"/>
<keyword evidence="2" id="KW-1185">Reference proteome</keyword>
<keyword evidence="1" id="KW-0808">Transferase</keyword>
<dbReference type="GO" id="GO:0032259">
    <property type="term" value="P:methylation"/>
    <property type="evidence" value="ECO:0007669"/>
    <property type="project" value="UniProtKB-KW"/>
</dbReference>
<dbReference type="InterPro" id="IPR029063">
    <property type="entry name" value="SAM-dependent_MTases_sf"/>
</dbReference>
<dbReference type="EMBL" id="JADCNN020000016">
    <property type="protein sequence ID" value="MBM6997261.1"/>
    <property type="molecule type" value="Genomic_DNA"/>
</dbReference>
<dbReference type="PANTHER" id="PTHR40036">
    <property type="entry name" value="MACROCIN O-METHYLTRANSFERASE"/>
    <property type="match status" value="1"/>
</dbReference>
<accession>A0ABS2H8Z7</accession>
<dbReference type="Gene3D" id="3.40.50.720">
    <property type="entry name" value="NAD(P)-binding Rossmann-like Domain"/>
    <property type="match status" value="1"/>
</dbReference>
<evidence type="ECO:0000313" key="1">
    <source>
        <dbReference type="EMBL" id="MBM6997261.1"/>
    </source>
</evidence>
<dbReference type="GO" id="GO:0008168">
    <property type="term" value="F:methyltransferase activity"/>
    <property type="evidence" value="ECO:0007669"/>
    <property type="project" value="UniProtKB-KW"/>
</dbReference>
<dbReference type="SUPFAM" id="SSF53335">
    <property type="entry name" value="S-adenosyl-L-methionine-dependent methyltransferases"/>
    <property type="match status" value="2"/>
</dbReference>
<keyword evidence="1" id="KW-0489">Methyltransferase</keyword>
<sequence length="311" mass="36310">MLLVFGAGDGGKRILQWHRFLAIDFVIDNNPDKWETDFYGYLIKPPQILSKMDKKNLRIIVASSFYSEIKEQLISFQLVEGIHFWDGIKELEDLASENTKRLLNLHSFDIKRELQRRALEQTVDFVEKYLVKTNSFENKFDLLEFALNHCKSNGLFMEFGVYKGATINFISSKVDKTVYGFDSFEGLPEYWRDGYSAAHFKVEEVPVVNNNVELVKGWFNQTLPQFIGFHSGNCSFIHIDCDLYSSTKDIIDVLKERITKETVIVFDEFFNYPGWRNGEYKAFMEYVNENNISFRYIGYTSNSQQVAIQIL</sequence>
<dbReference type="InterPro" id="IPR008884">
    <property type="entry name" value="TylF_MeTrfase"/>
</dbReference>
<dbReference type="PANTHER" id="PTHR40036:SF1">
    <property type="entry name" value="MACROCIN O-METHYLTRANSFERASE"/>
    <property type="match status" value="1"/>
</dbReference>
<dbReference type="RefSeq" id="WP_193417991.1">
    <property type="nucleotide sequence ID" value="NZ_JADCNN020000016.1"/>
</dbReference>
<name>A0ABS2H8Z7_9BACL</name>
<gene>
    <name evidence="1" type="ORF">IM700_016495</name>
</gene>
<organism evidence="1 2">
    <name type="scientific">Paenibacillus rhizolycopersici</name>
    <dbReference type="NCBI Taxonomy" id="2780073"/>
    <lineage>
        <taxon>Bacteria</taxon>
        <taxon>Bacillati</taxon>
        <taxon>Bacillota</taxon>
        <taxon>Bacilli</taxon>
        <taxon>Bacillales</taxon>
        <taxon>Paenibacillaceae</taxon>
        <taxon>Paenibacillus</taxon>
    </lineage>
</organism>
<dbReference type="Pfam" id="PF05711">
    <property type="entry name" value="TylF"/>
    <property type="match status" value="1"/>
</dbReference>
<dbReference type="Gene3D" id="3.40.50.150">
    <property type="entry name" value="Vaccinia Virus protein VP39"/>
    <property type="match status" value="1"/>
</dbReference>
<comment type="caution">
    <text evidence="1">The sequence shown here is derived from an EMBL/GenBank/DDBJ whole genome shotgun (WGS) entry which is preliminary data.</text>
</comment>
<reference evidence="1 2" key="1">
    <citation type="submission" date="2021-01" db="EMBL/GenBank/DDBJ databases">
        <title>Paenibacillus sp.nov. isolated from the rhizosphere soil of tomato plant.</title>
        <authorList>
            <person name="Thin K.K."/>
            <person name="Zhang X."/>
            <person name="He S."/>
        </authorList>
    </citation>
    <scope>NUCLEOTIDE SEQUENCE [LARGE SCALE GENOMIC DNA]</scope>
    <source>
        <strain evidence="1 2">DXFW5</strain>
    </source>
</reference>
<evidence type="ECO:0000313" key="2">
    <source>
        <dbReference type="Proteomes" id="UP001516620"/>
    </source>
</evidence>
<protein>
    <submittedName>
        <fullName evidence="1">Class I SAM-dependent methyltransferase</fullName>
    </submittedName>
</protein>
<dbReference type="Proteomes" id="UP001516620">
    <property type="component" value="Unassembled WGS sequence"/>
</dbReference>